<proteinExistence type="predicted"/>
<evidence type="ECO:0000313" key="2">
    <source>
        <dbReference type="Proteomes" id="UP001597114"/>
    </source>
</evidence>
<name>A0ABW4F696_9PSEU</name>
<dbReference type="RefSeq" id="WP_344723695.1">
    <property type="nucleotide sequence ID" value="NZ_BAAAUS010000023.1"/>
</dbReference>
<dbReference type="InterPro" id="IPR036249">
    <property type="entry name" value="Thioredoxin-like_sf"/>
</dbReference>
<protein>
    <submittedName>
        <fullName evidence="1">Peroxiredoxin family protein</fullName>
        <ecNumber evidence="1">1.11.1.24</ecNumber>
    </submittedName>
</protein>
<dbReference type="GO" id="GO:0140824">
    <property type="term" value="F:thioredoxin-dependent peroxiredoxin activity"/>
    <property type="evidence" value="ECO:0007669"/>
    <property type="project" value="UniProtKB-EC"/>
</dbReference>
<accession>A0ABW4F696</accession>
<evidence type="ECO:0000313" key="1">
    <source>
        <dbReference type="EMBL" id="MFD1522330.1"/>
    </source>
</evidence>
<dbReference type="Gene3D" id="3.40.30.10">
    <property type="entry name" value="Glutaredoxin"/>
    <property type="match status" value="1"/>
</dbReference>
<reference evidence="2" key="1">
    <citation type="journal article" date="2019" name="Int. J. Syst. Evol. Microbiol.">
        <title>The Global Catalogue of Microorganisms (GCM) 10K type strain sequencing project: providing services to taxonomists for standard genome sequencing and annotation.</title>
        <authorList>
            <consortium name="The Broad Institute Genomics Platform"/>
            <consortium name="The Broad Institute Genome Sequencing Center for Infectious Disease"/>
            <person name="Wu L."/>
            <person name="Ma J."/>
        </authorList>
    </citation>
    <scope>NUCLEOTIDE SEQUENCE [LARGE SCALE GENOMIC DNA]</scope>
    <source>
        <strain evidence="2">CCM 7043</strain>
    </source>
</reference>
<gene>
    <name evidence="1" type="ORF">ACFSJD_32865</name>
</gene>
<comment type="caution">
    <text evidence="1">The sequence shown here is derived from an EMBL/GenBank/DDBJ whole genome shotgun (WGS) entry which is preliminary data.</text>
</comment>
<keyword evidence="1" id="KW-0575">Peroxidase</keyword>
<sequence>MAVYPTGPYGFNVGNTISDFTFLGYQDGGRQFTDIDLSDYYDPSGTKGIKALFLSLGRSSCGACVAQAGSMNTWDTQYRSKGLRQLEALHTDIKPVDPTPGTPKDFTARQSTALDWIAKYASRYDVVIDPTYQLNKGVKPISDPRGWLIDTKTMKIVKTYNGAPGFLQGLDALLK</sequence>
<keyword evidence="1" id="KW-0560">Oxidoreductase</keyword>
<dbReference type="Proteomes" id="UP001597114">
    <property type="component" value="Unassembled WGS sequence"/>
</dbReference>
<dbReference type="EMBL" id="JBHUCO010000045">
    <property type="protein sequence ID" value="MFD1522330.1"/>
    <property type="molecule type" value="Genomic_DNA"/>
</dbReference>
<keyword evidence="2" id="KW-1185">Reference proteome</keyword>
<dbReference type="SUPFAM" id="SSF52833">
    <property type="entry name" value="Thioredoxin-like"/>
    <property type="match status" value="1"/>
</dbReference>
<dbReference type="EC" id="1.11.1.24" evidence="1"/>
<organism evidence="1 2">
    <name type="scientific">Pseudonocardia yunnanensis</name>
    <dbReference type="NCBI Taxonomy" id="58107"/>
    <lineage>
        <taxon>Bacteria</taxon>
        <taxon>Bacillati</taxon>
        <taxon>Actinomycetota</taxon>
        <taxon>Actinomycetes</taxon>
        <taxon>Pseudonocardiales</taxon>
        <taxon>Pseudonocardiaceae</taxon>
        <taxon>Pseudonocardia</taxon>
    </lineage>
</organism>